<dbReference type="AlphaFoldDB" id="C4FBF8"/>
<feature type="region of interest" description="Disordered" evidence="1">
    <location>
        <begin position="1"/>
        <end position="21"/>
    </location>
</feature>
<reference evidence="2 3" key="1">
    <citation type="submission" date="2009-04" db="EMBL/GenBank/DDBJ databases">
        <authorList>
            <person name="Weinstock G."/>
            <person name="Sodergren E."/>
            <person name="Clifton S."/>
            <person name="Fulton L."/>
            <person name="Fulton B."/>
            <person name="Courtney L."/>
            <person name="Fronick C."/>
            <person name="Harrison M."/>
            <person name="Strong C."/>
            <person name="Farmer C."/>
            <person name="Delahaunty K."/>
            <person name="Markovic C."/>
            <person name="Hall O."/>
            <person name="Minx P."/>
            <person name="Tomlinson C."/>
            <person name="Mitreva M."/>
            <person name="Nelson J."/>
            <person name="Hou S."/>
            <person name="Wollam A."/>
            <person name="Pepin K.H."/>
            <person name="Johnson M."/>
            <person name="Bhonagiri V."/>
            <person name="Nash W.E."/>
            <person name="Warren W."/>
            <person name="Chinwalla A."/>
            <person name="Mardis E.R."/>
            <person name="Wilson R.K."/>
        </authorList>
    </citation>
    <scope>NUCLEOTIDE SEQUENCE [LARGE SCALE GENOMIC DNA]</scope>
    <source>
        <strain evidence="2 3">DSM 13280</strain>
    </source>
</reference>
<sequence>MGHSFFVRHPSMNGHPSAQAGKRPFTRLLTFFRDGIKDHTSFPGIRFIILKYPGIYWFLLVLELPLKLYT</sequence>
<organism evidence="2 3">
    <name type="scientific">Collinsella intestinalis DSM 13280</name>
    <dbReference type="NCBI Taxonomy" id="521003"/>
    <lineage>
        <taxon>Bacteria</taxon>
        <taxon>Bacillati</taxon>
        <taxon>Actinomycetota</taxon>
        <taxon>Coriobacteriia</taxon>
        <taxon>Coriobacteriales</taxon>
        <taxon>Coriobacteriaceae</taxon>
        <taxon>Collinsella</taxon>
    </lineage>
</organism>
<name>C4FBF8_9ACTN</name>
<dbReference type="EMBL" id="ABXH02000034">
    <property type="protein sequence ID" value="EEP43859.1"/>
    <property type="molecule type" value="Genomic_DNA"/>
</dbReference>
<dbReference type="STRING" id="521003.COLINT_03411"/>
<dbReference type="Proteomes" id="UP000003295">
    <property type="component" value="Unassembled WGS sequence"/>
</dbReference>
<accession>C4FBF8</accession>
<evidence type="ECO:0000313" key="3">
    <source>
        <dbReference type="Proteomes" id="UP000003295"/>
    </source>
</evidence>
<evidence type="ECO:0000256" key="1">
    <source>
        <dbReference type="SAM" id="MobiDB-lite"/>
    </source>
</evidence>
<gene>
    <name evidence="2" type="ORF">COLINT_03411</name>
</gene>
<dbReference type="HOGENOM" id="CLU_2750833_0_0_11"/>
<proteinExistence type="predicted"/>
<comment type="caution">
    <text evidence="2">The sequence shown here is derived from an EMBL/GenBank/DDBJ whole genome shotgun (WGS) entry which is preliminary data.</text>
</comment>
<evidence type="ECO:0000313" key="2">
    <source>
        <dbReference type="EMBL" id="EEP43859.1"/>
    </source>
</evidence>
<protein>
    <submittedName>
        <fullName evidence="2">Uncharacterized protein</fullName>
    </submittedName>
</protein>